<gene>
    <name evidence="1" type="ORF">GCM10008937_02080</name>
</gene>
<protein>
    <submittedName>
        <fullName evidence="1">Uncharacterized protein</fullName>
    </submittedName>
</protein>
<name>A0ABN1BID4_9DEIO</name>
<dbReference type="EMBL" id="BAAADB010000003">
    <property type="protein sequence ID" value="GAA0498547.1"/>
    <property type="molecule type" value="Genomic_DNA"/>
</dbReference>
<evidence type="ECO:0000313" key="2">
    <source>
        <dbReference type="Proteomes" id="UP001500191"/>
    </source>
</evidence>
<accession>A0ABN1BID4</accession>
<proteinExistence type="predicted"/>
<reference evidence="1 2" key="1">
    <citation type="journal article" date="2019" name="Int. J. Syst. Evol. Microbiol.">
        <title>The Global Catalogue of Microorganisms (GCM) 10K type strain sequencing project: providing services to taxonomists for standard genome sequencing and annotation.</title>
        <authorList>
            <consortium name="The Broad Institute Genomics Platform"/>
            <consortium name="The Broad Institute Genome Sequencing Center for Infectious Disease"/>
            <person name="Wu L."/>
            <person name="Ma J."/>
        </authorList>
    </citation>
    <scope>NUCLEOTIDE SEQUENCE [LARGE SCALE GENOMIC DNA]</scope>
    <source>
        <strain evidence="1 2">JCM 14368</strain>
    </source>
</reference>
<evidence type="ECO:0000313" key="1">
    <source>
        <dbReference type="EMBL" id="GAA0498547.1"/>
    </source>
</evidence>
<organism evidence="1 2">
    <name type="scientific">Deinococcus depolymerans</name>
    <dbReference type="NCBI Taxonomy" id="392408"/>
    <lineage>
        <taxon>Bacteria</taxon>
        <taxon>Thermotogati</taxon>
        <taxon>Deinococcota</taxon>
        <taxon>Deinococci</taxon>
        <taxon>Deinococcales</taxon>
        <taxon>Deinococcaceae</taxon>
        <taxon>Deinococcus</taxon>
    </lineage>
</organism>
<dbReference type="Proteomes" id="UP001500191">
    <property type="component" value="Unassembled WGS sequence"/>
</dbReference>
<comment type="caution">
    <text evidence="1">The sequence shown here is derived from an EMBL/GenBank/DDBJ whole genome shotgun (WGS) entry which is preliminary data.</text>
</comment>
<keyword evidence="2" id="KW-1185">Reference proteome</keyword>
<sequence>MRNDRTISAVGSRMNSRKAVMGDSGVRGLIRTPIEEAAKLLQSERMRLGALLRRGGEKRVPDVELAIR</sequence>